<gene>
    <name evidence="1" type="ORF">HGM15179_000623</name>
</gene>
<dbReference type="AlphaFoldDB" id="A0A8K1GWE5"/>
<accession>A0A8K1GWE5</accession>
<reference evidence="1" key="1">
    <citation type="submission" date="2019-04" db="EMBL/GenBank/DDBJ databases">
        <title>Genome assembly of Zosterops borbonicus 15179.</title>
        <authorList>
            <person name="Leroy T."/>
            <person name="Anselmetti Y."/>
            <person name="Tilak M.-K."/>
            <person name="Nabholz B."/>
        </authorList>
    </citation>
    <scope>NUCLEOTIDE SEQUENCE</scope>
    <source>
        <strain evidence="1">HGM_15179</strain>
        <tissue evidence="1">Muscle</tissue>
    </source>
</reference>
<proteinExistence type="predicted"/>
<sequence length="92" mass="10255">MTTGATLQLLESAVEQTSTCSHGGPHTSAGGHDLKEASACGQPMLEQVFWQDLRPMWELTLEQSISEGPTLEQFMKEGPHTEQQNRMKGWQR</sequence>
<evidence type="ECO:0000313" key="1">
    <source>
        <dbReference type="EMBL" id="TRZ26466.1"/>
    </source>
</evidence>
<dbReference type="EMBL" id="SWJQ01000013">
    <property type="protein sequence ID" value="TRZ26466.1"/>
    <property type="molecule type" value="Genomic_DNA"/>
</dbReference>
<dbReference type="OrthoDB" id="9401861at2759"/>
<protein>
    <submittedName>
        <fullName evidence="1">Uncharacterized protein</fullName>
    </submittedName>
</protein>
<evidence type="ECO:0000313" key="2">
    <source>
        <dbReference type="Proteomes" id="UP000796761"/>
    </source>
</evidence>
<name>A0A8K1GWE5_9PASS</name>
<dbReference type="Proteomes" id="UP000796761">
    <property type="component" value="Unassembled WGS sequence"/>
</dbReference>
<comment type="caution">
    <text evidence="1">The sequence shown here is derived from an EMBL/GenBank/DDBJ whole genome shotgun (WGS) entry which is preliminary data.</text>
</comment>
<organism evidence="1 2">
    <name type="scientific">Zosterops borbonicus</name>
    <dbReference type="NCBI Taxonomy" id="364589"/>
    <lineage>
        <taxon>Eukaryota</taxon>
        <taxon>Metazoa</taxon>
        <taxon>Chordata</taxon>
        <taxon>Craniata</taxon>
        <taxon>Vertebrata</taxon>
        <taxon>Euteleostomi</taxon>
        <taxon>Archelosauria</taxon>
        <taxon>Archosauria</taxon>
        <taxon>Dinosauria</taxon>
        <taxon>Saurischia</taxon>
        <taxon>Theropoda</taxon>
        <taxon>Coelurosauria</taxon>
        <taxon>Aves</taxon>
        <taxon>Neognathae</taxon>
        <taxon>Neoaves</taxon>
        <taxon>Telluraves</taxon>
        <taxon>Australaves</taxon>
        <taxon>Passeriformes</taxon>
        <taxon>Sylvioidea</taxon>
        <taxon>Zosteropidae</taxon>
        <taxon>Zosterops</taxon>
    </lineage>
</organism>
<keyword evidence="2" id="KW-1185">Reference proteome</keyword>